<dbReference type="EMBL" id="LCFP01000004">
    <property type="protein sequence ID" value="KKS97872.1"/>
    <property type="molecule type" value="Genomic_DNA"/>
</dbReference>
<feature type="transmembrane region" description="Helical" evidence="4">
    <location>
        <begin position="352"/>
        <end position="370"/>
    </location>
</feature>
<reference evidence="5 6" key="1">
    <citation type="journal article" date="2015" name="Nature">
        <title>rRNA introns, odd ribosomes, and small enigmatic genomes across a large radiation of phyla.</title>
        <authorList>
            <person name="Brown C.T."/>
            <person name="Hug L.A."/>
            <person name="Thomas B.C."/>
            <person name="Sharon I."/>
            <person name="Castelle C.J."/>
            <person name="Singh A."/>
            <person name="Wilkins M.J."/>
            <person name="Williams K.H."/>
            <person name="Banfield J.F."/>
        </authorList>
    </citation>
    <scope>NUCLEOTIDE SEQUENCE [LARGE SCALE GENOMIC DNA]</scope>
</reference>
<dbReference type="PANTHER" id="PTHR43630:SF1">
    <property type="entry name" value="POLY-BETA-1,6-N-ACETYL-D-GLUCOSAMINE SYNTHASE"/>
    <property type="match status" value="1"/>
</dbReference>
<feature type="transmembrane region" description="Helical" evidence="4">
    <location>
        <begin position="377"/>
        <end position="403"/>
    </location>
</feature>
<dbReference type="GO" id="GO:0016757">
    <property type="term" value="F:glycosyltransferase activity"/>
    <property type="evidence" value="ECO:0007669"/>
    <property type="project" value="UniProtKB-KW"/>
</dbReference>
<keyword evidence="3 5" id="KW-0808">Transferase</keyword>
<dbReference type="AlphaFoldDB" id="A0A0G1DJV9"/>
<keyword evidence="4" id="KW-0812">Transmembrane</keyword>
<dbReference type="Proteomes" id="UP000034894">
    <property type="component" value="Unassembled WGS sequence"/>
</dbReference>
<dbReference type="PANTHER" id="PTHR43630">
    <property type="entry name" value="POLY-BETA-1,6-N-ACETYL-D-GLUCOSAMINE SYNTHASE"/>
    <property type="match status" value="1"/>
</dbReference>
<comment type="similarity">
    <text evidence="1">Belongs to the glycosyltransferase 2 family.</text>
</comment>
<dbReference type="InterPro" id="IPR029044">
    <property type="entry name" value="Nucleotide-diphossugar_trans"/>
</dbReference>
<accession>A0A0G1DJV9</accession>
<name>A0A0G1DJV9_9BACT</name>
<evidence type="ECO:0000313" key="5">
    <source>
        <dbReference type="EMBL" id="KKS97872.1"/>
    </source>
</evidence>
<dbReference type="Gene3D" id="3.90.550.10">
    <property type="entry name" value="Spore Coat Polysaccharide Biosynthesis Protein SpsA, Chain A"/>
    <property type="match status" value="1"/>
</dbReference>
<dbReference type="STRING" id="1618443.UV73_C0004G0014"/>
<protein>
    <submittedName>
        <fullName evidence="5">Cell wall biosynthesis glycosyltransferase</fullName>
    </submittedName>
</protein>
<proteinExistence type="inferred from homology"/>
<dbReference type="Pfam" id="PF13641">
    <property type="entry name" value="Glyco_tranf_2_3"/>
    <property type="match status" value="1"/>
</dbReference>
<organism evidence="5 6">
    <name type="scientific">Candidatus Gottesmanbacteria bacterium GW2011_GWA2_43_14</name>
    <dbReference type="NCBI Taxonomy" id="1618443"/>
    <lineage>
        <taxon>Bacteria</taxon>
        <taxon>Candidatus Gottesmaniibacteriota</taxon>
    </lineage>
</organism>
<keyword evidence="4" id="KW-0472">Membrane</keyword>
<evidence type="ECO:0000313" key="6">
    <source>
        <dbReference type="Proteomes" id="UP000034894"/>
    </source>
</evidence>
<keyword evidence="4" id="KW-1133">Transmembrane helix</keyword>
<evidence type="ECO:0000256" key="2">
    <source>
        <dbReference type="ARBA" id="ARBA00022676"/>
    </source>
</evidence>
<feature type="transmembrane region" description="Helical" evidence="4">
    <location>
        <begin position="6"/>
        <end position="26"/>
    </location>
</feature>
<sequence length="418" mass="48753">MKPISPLPLGISTSFWFIIGFIRAIHEQLVKLTNRKKTRNVFKKQDIAVIVPAHNEEKVIGKNLRALSRILDKRQIFVASDGSTDKTYEIAKKMKVHAVNLSPGRGKAKALTYLISCFRLFSRYRLIFIVDADTEIDRNYLKNALPFFNDAKTAVVFGSAHVHWPRHIIPKDRLQFVSYRIRLNLMLVYFMIYGQTWKYSNVSYVVPGFATLYRSDVLKQLEIDTPGLLIEDFNLAFQLHKKGLGRIAYHPSIVAWDQHPDNLTDYWNQVKRWNIGFFQTVRHHGFWPSFFYLSLIIFSLEVFLNSILMVALPFLLIYLILPSIWPNDLLIMDYQSLYLAFGPFKNLTLNDILVALFIWDYLMTVFLGIIHRKPQFIFYGVFFVFIHFITSVILLISVIPGFLSVSDGRWISPTRRKE</sequence>
<evidence type="ECO:0000256" key="4">
    <source>
        <dbReference type="SAM" id="Phobius"/>
    </source>
</evidence>
<evidence type="ECO:0000256" key="1">
    <source>
        <dbReference type="ARBA" id="ARBA00006739"/>
    </source>
</evidence>
<feature type="transmembrane region" description="Helical" evidence="4">
    <location>
        <begin position="290"/>
        <end position="321"/>
    </location>
</feature>
<keyword evidence="2" id="KW-0328">Glycosyltransferase</keyword>
<dbReference type="SUPFAM" id="SSF53448">
    <property type="entry name" value="Nucleotide-diphospho-sugar transferases"/>
    <property type="match status" value="1"/>
</dbReference>
<gene>
    <name evidence="5" type="ORF">UV73_C0004G0014</name>
</gene>
<dbReference type="CDD" id="cd06423">
    <property type="entry name" value="CESA_like"/>
    <property type="match status" value="1"/>
</dbReference>
<comment type="caution">
    <text evidence="5">The sequence shown here is derived from an EMBL/GenBank/DDBJ whole genome shotgun (WGS) entry which is preliminary data.</text>
</comment>
<evidence type="ECO:0000256" key="3">
    <source>
        <dbReference type="ARBA" id="ARBA00022679"/>
    </source>
</evidence>